<accession>A0A1U9KPD5</accession>
<evidence type="ECO:0000313" key="2">
    <source>
        <dbReference type="Proteomes" id="UP000188604"/>
    </source>
</evidence>
<dbReference type="RefSeq" id="WP_077806657.1">
    <property type="nucleotide sequence ID" value="NZ_BJXS01000002.1"/>
</dbReference>
<proteinExistence type="predicted"/>
<dbReference type="AlphaFoldDB" id="A0A1U9KPD5"/>
<protein>
    <submittedName>
        <fullName evidence="1">Uncharacterized protein</fullName>
    </submittedName>
</protein>
<dbReference type="EMBL" id="CP014691">
    <property type="protein sequence ID" value="AQS87664.1"/>
    <property type="molecule type" value="Genomic_DNA"/>
</dbReference>
<evidence type="ECO:0000313" key="1">
    <source>
        <dbReference type="EMBL" id="AQS87664.1"/>
    </source>
</evidence>
<keyword evidence="2" id="KW-1185">Reference proteome</keyword>
<organism evidence="1 2">
    <name type="scientific">Neoasaia chiangmaiensis</name>
    <dbReference type="NCBI Taxonomy" id="320497"/>
    <lineage>
        <taxon>Bacteria</taxon>
        <taxon>Pseudomonadati</taxon>
        <taxon>Pseudomonadota</taxon>
        <taxon>Alphaproteobacteria</taxon>
        <taxon>Acetobacterales</taxon>
        <taxon>Acetobacteraceae</taxon>
        <taxon>Neoasaia</taxon>
    </lineage>
</organism>
<sequence>MLNRQILLSALSEFGALALVWLMGPHMSPHLAFAATVGVIMVSAWRRRRDGRTRAWWTINGLALSLALLPLLTDKIVQSFYQAALANILCAGAFAFGASGPRSLLQEFAEARQGFSFDPGRTDISHFLRLYTLAWTAFFVLRASIWVLCGGHDGAATFLQLAMPLSFALMLLLSFKGAWVFRIMQRVGLIS</sequence>
<gene>
    <name evidence="1" type="ORF">A0U93_06670</name>
</gene>
<reference evidence="1 2" key="1">
    <citation type="submission" date="2016-03" db="EMBL/GenBank/DDBJ databases">
        <title>Acetic acid bacteria sequencing.</title>
        <authorList>
            <person name="Brandt J."/>
            <person name="Jakob F."/>
            <person name="Vogel R.F."/>
        </authorList>
    </citation>
    <scope>NUCLEOTIDE SEQUENCE [LARGE SCALE GENOMIC DNA]</scope>
    <source>
        <strain evidence="1 2">NBRC 101099</strain>
    </source>
</reference>
<name>A0A1U9KPD5_9PROT</name>
<dbReference type="STRING" id="320497.A0U93_06670"/>
<dbReference type="KEGG" id="nch:A0U93_06670"/>
<dbReference type="Proteomes" id="UP000188604">
    <property type="component" value="Chromosome"/>
</dbReference>